<evidence type="ECO:0000313" key="1">
    <source>
        <dbReference type="EMBL" id="CAH2052797.1"/>
    </source>
</evidence>
<proteinExistence type="predicted"/>
<keyword evidence="2" id="KW-1185">Reference proteome</keyword>
<dbReference type="EMBL" id="OW152832">
    <property type="protein sequence ID" value="CAH2052797.1"/>
    <property type="molecule type" value="Genomic_DNA"/>
</dbReference>
<dbReference type="Proteomes" id="UP000837857">
    <property type="component" value="Chromosome 20"/>
</dbReference>
<reference evidence="1" key="1">
    <citation type="submission" date="2022-03" db="EMBL/GenBank/DDBJ databases">
        <authorList>
            <person name="Martin H S."/>
        </authorList>
    </citation>
    <scope>NUCLEOTIDE SEQUENCE</scope>
</reference>
<accession>A0ABN8IFW7</accession>
<evidence type="ECO:0000313" key="2">
    <source>
        <dbReference type="Proteomes" id="UP000837857"/>
    </source>
</evidence>
<sequence>MVLMFTMMPIRRQCSLRRAGATGVGSWASAARLHLMPAERTVALRDPLDGTDLPPYRALVLPANPKLHLAEPRQIVKEGGNVKIFDP</sequence>
<gene>
    <name evidence="1" type="ORF">IPOD504_LOCUS8387</name>
</gene>
<organism evidence="1 2">
    <name type="scientific">Iphiclides podalirius</name>
    <name type="common">scarce swallowtail</name>
    <dbReference type="NCBI Taxonomy" id="110791"/>
    <lineage>
        <taxon>Eukaryota</taxon>
        <taxon>Metazoa</taxon>
        <taxon>Ecdysozoa</taxon>
        <taxon>Arthropoda</taxon>
        <taxon>Hexapoda</taxon>
        <taxon>Insecta</taxon>
        <taxon>Pterygota</taxon>
        <taxon>Neoptera</taxon>
        <taxon>Endopterygota</taxon>
        <taxon>Lepidoptera</taxon>
        <taxon>Glossata</taxon>
        <taxon>Ditrysia</taxon>
        <taxon>Papilionoidea</taxon>
        <taxon>Papilionidae</taxon>
        <taxon>Papilioninae</taxon>
        <taxon>Iphiclides</taxon>
    </lineage>
</organism>
<feature type="non-terminal residue" evidence="1">
    <location>
        <position position="87"/>
    </location>
</feature>
<protein>
    <submittedName>
        <fullName evidence="1">Uncharacterized protein</fullName>
    </submittedName>
</protein>
<name>A0ABN8IFW7_9NEOP</name>